<feature type="region of interest" description="Disordered" evidence="6">
    <location>
        <begin position="156"/>
        <end position="234"/>
    </location>
</feature>
<evidence type="ECO:0000256" key="4">
    <source>
        <dbReference type="ARBA" id="ARBA00022833"/>
    </source>
</evidence>
<keyword evidence="4" id="KW-0862">Zinc</keyword>
<dbReference type="GO" id="GO:0005634">
    <property type="term" value="C:nucleus"/>
    <property type="evidence" value="ECO:0007669"/>
    <property type="project" value="UniProtKB-ARBA"/>
</dbReference>
<gene>
    <name evidence="8" type="ORF">LLEC1_05462</name>
</gene>
<dbReference type="SUPFAM" id="SSF57667">
    <property type="entry name" value="beta-beta-alpha zinc fingers"/>
    <property type="match status" value="1"/>
</dbReference>
<keyword evidence="9" id="KW-1185">Reference proteome</keyword>
<organism evidence="8 9">
    <name type="scientific">Cordyceps confragosa</name>
    <name type="common">Lecanicillium lecanii</name>
    <dbReference type="NCBI Taxonomy" id="2714763"/>
    <lineage>
        <taxon>Eukaryota</taxon>
        <taxon>Fungi</taxon>
        <taxon>Dikarya</taxon>
        <taxon>Ascomycota</taxon>
        <taxon>Pezizomycotina</taxon>
        <taxon>Sordariomycetes</taxon>
        <taxon>Hypocreomycetidae</taxon>
        <taxon>Hypocreales</taxon>
        <taxon>Cordycipitaceae</taxon>
        <taxon>Akanthomyces</taxon>
    </lineage>
</organism>
<keyword evidence="3 5" id="KW-0863">Zinc-finger</keyword>
<dbReference type="AlphaFoldDB" id="A0A179IVM8"/>
<feature type="region of interest" description="Disordered" evidence="6">
    <location>
        <begin position="255"/>
        <end position="285"/>
    </location>
</feature>
<dbReference type="GO" id="GO:0008270">
    <property type="term" value="F:zinc ion binding"/>
    <property type="evidence" value="ECO:0007669"/>
    <property type="project" value="UniProtKB-KW"/>
</dbReference>
<keyword evidence="1" id="KW-0479">Metal-binding</keyword>
<evidence type="ECO:0000256" key="5">
    <source>
        <dbReference type="PROSITE-ProRule" id="PRU00042"/>
    </source>
</evidence>
<evidence type="ECO:0000256" key="6">
    <source>
        <dbReference type="SAM" id="MobiDB-lite"/>
    </source>
</evidence>
<dbReference type="GO" id="GO:0000981">
    <property type="term" value="F:DNA-binding transcription factor activity, RNA polymerase II-specific"/>
    <property type="evidence" value="ECO:0007669"/>
    <property type="project" value="TreeGrafter"/>
</dbReference>
<dbReference type="Gene3D" id="3.30.160.60">
    <property type="entry name" value="Classic Zinc Finger"/>
    <property type="match status" value="1"/>
</dbReference>
<comment type="caution">
    <text evidence="8">The sequence shown here is derived from an EMBL/GenBank/DDBJ whole genome shotgun (WGS) entry which is preliminary data.</text>
</comment>
<evidence type="ECO:0000256" key="2">
    <source>
        <dbReference type="ARBA" id="ARBA00022737"/>
    </source>
</evidence>
<evidence type="ECO:0000313" key="8">
    <source>
        <dbReference type="EMBL" id="OAR05891.1"/>
    </source>
</evidence>
<dbReference type="GO" id="GO:0000978">
    <property type="term" value="F:RNA polymerase II cis-regulatory region sequence-specific DNA binding"/>
    <property type="evidence" value="ECO:0007669"/>
    <property type="project" value="TreeGrafter"/>
</dbReference>
<dbReference type="PANTHER" id="PTHR19818">
    <property type="entry name" value="ZINC FINGER PROTEIN ZIC AND GLI"/>
    <property type="match status" value="1"/>
</dbReference>
<dbReference type="PROSITE" id="PS50157">
    <property type="entry name" value="ZINC_FINGER_C2H2_2"/>
    <property type="match status" value="2"/>
</dbReference>
<dbReference type="PANTHER" id="PTHR19818:SF139">
    <property type="entry name" value="PAIR-RULE PROTEIN ODD-PAIRED"/>
    <property type="match status" value="1"/>
</dbReference>
<keyword evidence="2" id="KW-0677">Repeat</keyword>
<dbReference type="InterPro" id="IPR036236">
    <property type="entry name" value="Znf_C2H2_sf"/>
</dbReference>
<sequence>MDSSTPEAKFTCQPCNLVFPSWKLLWDHKCAMREQGREDHKACSFCGEKFEVASSELLHVQRVAQSHEPGHSLHCPGCGRGPFARVGTLIAHIERGQCTRIGSKDLVMLRESKLDFHRELEKRSDEPVKGSFATYMSEIHVPQWVDIVEAPSAKKPGELSESHFPGLPRKGLRAQREREHESKASRQVLRKQEPQQSKKQEKEAPANTLAQNWRNALRLSPQKTKPTSDEAMADTEGDESLLIDLSTDQHLAAKWQAATRGRKADPGETKASPSSSTTPSVAKWQGAWGTKDVQASIARDRENRRVTSTAKQPAAATRPAPNAVAEFMDLDDPEHPYFNASNYLCPVMSKYVCPKLGCGKYYDDKQSVIRHLKSPAHGDRSYQCPKCSRIFKSVEAITYHAESPGHCRIRETEHYGAFIDQLTGGIVQVDASGGSDGIKYDVQKKAIDKVFW</sequence>
<feature type="domain" description="C2H2-type" evidence="7">
    <location>
        <begin position="351"/>
        <end position="382"/>
    </location>
</feature>
<dbReference type="SMART" id="SM00355">
    <property type="entry name" value="ZnF_C2H2"/>
    <property type="match status" value="4"/>
</dbReference>
<dbReference type="GO" id="GO:0045944">
    <property type="term" value="P:positive regulation of transcription by RNA polymerase II"/>
    <property type="evidence" value="ECO:0007669"/>
    <property type="project" value="UniProtKB-ARBA"/>
</dbReference>
<dbReference type="Proteomes" id="UP000243081">
    <property type="component" value="Unassembled WGS sequence"/>
</dbReference>
<dbReference type="EMBL" id="LUKN01000049">
    <property type="protein sequence ID" value="OAR05891.1"/>
    <property type="molecule type" value="Genomic_DNA"/>
</dbReference>
<evidence type="ECO:0000259" key="7">
    <source>
        <dbReference type="PROSITE" id="PS50157"/>
    </source>
</evidence>
<dbReference type="InterPro" id="IPR013087">
    <property type="entry name" value="Znf_C2H2_type"/>
</dbReference>
<evidence type="ECO:0000256" key="3">
    <source>
        <dbReference type="ARBA" id="ARBA00022771"/>
    </source>
</evidence>
<evidence type="ECO:0000313" key="9">
    <source>
        <dbReference type="Proteomes" id="UP000243081"/>
    </source>
</evidence>
<accession>A0A179IVM8</accession>
<proteinExistence type="predicted"/>
<name>A0A179IVM8_CORDF</name>
<dbReference type="PROSITE" id="PS00028">
    <property type="entry name" value="ZINC_FINGER_C2H2_1"/>
    <property type="match status" value="2"/>
</dbReference>
<feature type="compositionally biased region" description="Basic and acidic residues" evidence="6">
    <location>
        <begin position="174"/>
        <end position="204"/>
    </location>
</feature>
<dbReference type="InterPro" id="IPR050329">
    <property type="entry name" value="GLI_C2H2-zinc-finger"/>
</dbReference>
<dbReference type="OrthoDB" id="8117402at2759"/>
<evidence type="ECO:0000256" key="1">
    <source>
        <dbReference type="ARBA" id="ARBA00022723"/>
    </source>
</evidence>
<dbReference type="OMA" id="KAMSIPW"/>
<protein>
    <recommendedName>
        <fullName evidence="7">C2H2-type domain-containing protein</fullName>
    </recommendedName>
</protein>
<feature type="domain" description="C2H2-type" evidence="7">
    <location>
        <begin position="382"/>
        <end position="411"/>
    </location>
</feature>
<reference evidence="8 9" key="1">
    <citation type="submission" date="2016-03" db="EMBL/GenBank/DDBJ databases">
        <title>Fine-scale spatial genetic structure of a fungal parasite of coffee scale insects.</title>
        <authorList>
            <person name="Jackson D."/>
            <person name="Zemenick K.A."/>
            <person name="Malloure B."/>
            <person name="Quandt C.A."/>
            <person name="James T.Y."/>
        </authorList>
    </citation>
    <scope>NUCLEOTIDE SEQUENCE [LARGE SCALE GENOMIC DNA]</scope>
    <source>
        <strain evidence="8 9">UM487</strain>
    </source>
</reference>